<comment type="caution">
    <text evidence="1">The sequence shown here is derived from an EMBL/GenBank/DDBJ whole genome shotgun (WGS) entry which is preliminary data.</text>
</comment>
<dbReference type="AlphaFoldDB" id="A0A229YN58"/>
<organism evidence="1 2">
    <name type="scientific">Aspergillus turcosus</name>
    <dbReference type="NCBI Taxonomy" id="1245748"/>
    <lineage>
        <taxon>Eukaryota</taxon>
        <taxon>Fungi</taxon>
        <taxon>Dikarya</taxon>
        <taxon>Ascomycota</taxon>
        <taxon>Pezizomycotina</taxon>
        <taxon>Eurotiomycetes</taxon>
        <taxon>Eurotiomycetidae</taxon>
        <taxon>Eurotiales</taxon>
        <taxon>Aspergillaceae</taxon>
        <taxon>Aspergillus</taxon>
        <taxon>Aspergillus subgen. Fumigati</taxon>
    </lineage>
</organism>
<evidence type="ECO:0000313" key="2">
    <source>
        <dbReference type="Proteomes" id="UP000215289"/>
    </source>
</evidence>
<dbReference type="OrthoDB" id="4384581at2759"/>
<dbReference type="EMBL" id="NIDN02000074">
    <property type="protein sequence ID" value="RLL97570.1"/>
    <property type="molecule type" value="Genomic_DNA"/>
</dbReference>
<reference evidence="1 2" key="1">
    <citation type="submission" date="2018-08" db="EMBL/GenBank/DDBJ databases">
        <title>Draft genome sequences of two Aspergillus turcosus clinical strains isolated from bronchoalveolar lavage fluid: one azole-susceptible and the other azole-resistant.</title>
        <authorList>
            <person name="Parent-Michaud M."/>
            <person name="Dufresne P.J."/>
            <person name="Fournier E."/>
            <person name="Martineau C."/>
            <person name="Moreira S."/>
            <person name="Perkins V."/>
            <person name="De Repentigny L."/>
            <person name="Dufresne S.F."/>
        </authorList>
    </citation>
    <scope>NUCLEOTIDE SEQUENCE [LARGE SCALE GENOMIC DNA]</scope>
    <source>
        <strain evidence="1">HMR AF 1038</strain>
    </source>
</reference>
<gene>
    <name evidence="1" type="ORF">CFD26_106978</name>
</gene>
<dbReference type="STRING" id="1245748.A0A229YN58"/>
<accession>A0A229YN58</accession>
<keyword evidence="2" id="KW-1185">Reference proteome</keyword>
<evidence type="ECO:0000313" key="1">
    <source>
        <dbReference type="EMBL" id="RLL97570.1"/>
    </source>
</evidence>
<proteinExistence type="predicted"/>
<sequence>MMEHSGYVGLLEEDMIITNVSKMEERGYYLVNSNPEPSNDQVEVIENSVGKNELYGDLQSGTVPTKYFNWENHGQEIKGLWKTFMNIGINLDVNFLSHFENVGNTFQQGPIIVRFVPNTAAASLKRSHPCRDGLSIWRPIRNSLGPENGMFKVYPGSHHVGTEEELRRSGIKADEVRVRADQVLFTHGGLWIETLGSGGGTLMWMGVSTDLVGLHIDRYSLHFIADAYAASHLLSR</sequence>
<name>A0A229YN58_9EURO</name>
<dbReference type="Proteomes" id="UP000215289">
    <property type="component" value="Unassembled WGS sequence"/>
</dbReference>
<protein>
    <submittedName>
        <fullName evidence="1">Uncharacterized protein</fullName>
    </submittedName>
</protein>